<dbReference type="GO" id="GO:0050511">
    <property type="term" value="F:undecaprenyldiphospho-muramoylpentapeptide beta-N-acetylglucosaminyltransferase activity"/>
    <property type="evidence" value="ECO:0007669"/>
    <property type="project" value="UniProtKB-UniRule"/>
</dbReference>
<evidence type="ECO:0000256" key="5">
    <source>
        <dbReference type="ARBA" id="ARBA00022960"/>
    </source>
</evidence>
<dbReference type="Pfam" id="PF04101">
    <property type="entry name" value="Glyco_tran_28_C"/>
    <property type="match status" value="1"/>
</dbReference>
<dbReference type="GO" id="GO:0051991">
    <property type="term" value="F:UDP-N-acetyl-D-glucosamine:N-acetylmuramoyl-L-alanyl-D-glutamyl-meso-2,6-diaminopimelyl-D-alanyl-D-alanine-diphosphoundecaprenol 4-beta-N-acetylglucosaminlytransferase activity"/>
    <property type="evidence" value="ECO:0007669"/>
    <property type="project" value="RHEA"/>
</dbReference>
<dbReference type="InterPro" id="IPR004276">
    <property type="entry name" value="GlycoTrans_28_N"/>
</dbReference>
<keyword evidence="9 10" id="KW-0961">Cell wall biogenesis/degradation</keyword>
<keyword evidence="6 10" id="KW-0573">Peptidoglycan synthesis</keyword>
<dbReference type="AlphaFoldDB" id="A0A1F5JC44"/>
<feature type="domain" description="Glycosyltransferase family 28 N-terminal" evidence="12">
    <location>
        <begin position="6"/>
        <end position="146"/>
    </location>
</feature>
<dbReference type="Pfam" id="PF03033">
    <property type="entry name" value="Glyco_transf_28"/>
    <property type="match status" value="1"/>
</dbReference>
<dbReference type="UniPathway" id="UPA00219"/>
<comment type="caution">
    <text evidence="10">Lacks conserved residue(s) required for the propagation of feature annotation.</text>
</comment>
<comment type="caution">
    <text evidence="14">The sequence shown here is derived from an EMBL/GenBank/DDBJ whole genome shotgun (WGS) entry which is preliminary data.</text>
</comment>
<evidence type="ECO:0000256" key="8">
    <source>
        <dbReference type="ARBA" id="ARBA00023306"/>
    </source>
</evidence>
<keyword evidence="5 10" id="KW-0133">Cell shape</keyword>
<dbReference type="InterPro" id="IPR006009">
    <property type="entry name" value="GlcNAc_MurG"/>
</dbReference>
<keyword evidence="11" id="KW-1133">Transmembrane helix</keyword>
<feature type="transmembrane region" description="Helical" evidence="11">
    <location>
        <begin position="70"/>
        <end position="93"/>
    </location>
</feature>
<comment type="pathway">
    <text evidence="10">Cell wall biogenesis; peptidoglycan biosynthesis.</text>
</comment>
<evidence type="ECO:0000256" key="2">
    <source>
        <dbReference type="ARBA" id="ARBA00022618"/>
    </source>
</evidence>
<keyword evidence="8 10" id="KW-0131">Cell cycle</keyword>
<name>A0A1F5JC44_9BACT</name>
<dbReference type="GO" id="GO:0005886">
    <property type="term" value="C:plasma membrane"/>
    <property type="evidence" value="ECO:0007669"/>
    <property type="project" value="UniProtKB-SubCell"/>
</dbReference>
<evidence type="ECO:0000256" key="9">
    <source>
        <dbReference type="ARBA" id="ARBA00023316"/>
    </source>
</evidence>
<comment type="catalytic activity">
    <reaction evidence="10">
        <text>di-trans,octa-cis-undecaprenyl diphospho-N-acetyl-alpha-D-muramoyl-L-alanyl-D-glutamyl-meso-2,6-diaminopimeloyl-D-alanyl-D-alanine + UDP-N-acetyl-alpha-D-glucosamine = di-trans,octa-cis-undecaprenyl diphospho-[N-acetyl-alpha-D-glucosaminyl-(1-&gt;4)]-N-acetyl-alpha-D-muramoyl-L-alanyl-D-glutamyl-meso-2,6-diaminopimeloyl-D-alanyl-D-alanine + UDP + H(+)</text>
        <dbReference type="Rhea" id="RHEA:31227"/>
        <dbReference type="ChEBI" id="CHEBI:15378"/>
        <dbReference type="ChEBI" id="CHEBI:57705"/>
        <dbReference type="ChEBI" id="CHEBI:58223"/>
        <dbReference type="ChEBI" id="CHEBI:61387"/>
        <dbReference type="ChEBI" id="CHEBI:61388"/>
        <dbReference type="EC" id="2.4.1.227"/>
    </reaction>
</comment>
<keyword evidence="2 10" id="KW-0132">Cell division</keyword>
<evidence type="ECO:0000256" key="1">
    <source>
        <dbReference type="ARBA" id="ARBA00022475"/>
    </source>
</evidence>
<feature type="binding site" evidence="10">
    <location>
        <position position="166"/>
    </location>
    <ligand>
        <name>UDP-N-acetyl-alpha-D-glucosamine</name>
        <dbReference type="ChEBI" id="CHEBI:57705"/>
    </ligand>
</feature>
<dbReference type="EC" id="2.4.1.227" evidence="10"/>
<comment type="subcellular location">
    <subcellularLocation>
        <location evidence="10">Cell membrane</location>
        <topology evidence="10">Peripheral membrane protein</topology>
        <orientation evidence="10">Cytoplasmic side</orientation>
    </subcellularLocation>
</comment>
<evidence type="ECO:0000256" key="11">
    <source>
        <dbReference type="SAM" id="Phobius"/>
    </source>
</evidence>
<dbReference type="GO" id="GO:0008360">
    <property type="term" value="P:regulation of cell shape"/>
    <property type="evidence" value="ECO:0007669"/>
    <property type="project" value="UniProtKB-KW"/>
</dbReference>
<sequence length="369" mass="40926">MKILVTGTHLTPAIAVIDQLKKMQPDAKIIYIGRKSTMEGFRGESVESNILPVMEVKYRTITTGRLQRSFSIYTIPSLLKIPIGIIQALYIIISERVDVILSFGGYVATPVVFIGWLFSMPIIVHEQTLVSGLANRISSLFADKIALSFGKGREDGCVINTGNPIRGEILQPVKKLPAEFSTFFKKAKTDKLPVILVMGGNQGSHIINATLEQILSELTKIAYVIHVSGNNQFADFERLEKLRGLRYIVKKWIGKEIGKVLSNADLIVSRAGANTLTELAFLGKPTLTIPLQLFFQNEQMKNAMFFGKVGLVKILPQSKLSGESLLENIKAMIKDLERLTLKAHQAKKVINKDAAQRLALETILLAQRN</sequence>
<feature type="binding site" evidence="10">
    <location>
        <position position="299"/>
    </location>
    <ligand>
        <name>UDP-N-acetyl-alpha-D-glucosamine</name>
        <dbReference type="ChEBI" id="CHEBI:57705"/>
    </ligand>
</feature>
<keyword evidence="3 10" id="KW-0328">Glycosyltransferase</keyword>
<evidence type="ECO:0000256" key="6">
    <source>
        <dbReference type="ARBA" id="ARBA00022984"/>
    </source>
</evidence>
<proteinExistence type="inferred from homology"/>
<reference evidence="14 15" key="1">
    <citation type="journal article" date="2016" name="Nat. Commun.">
        <title>Thousands of microbial genomes shed light on interconnected biogeochemical processes in an aquifer system.</title>
        <authorList>
            <person name="Anantharaman K."/>
            <person name="Brown C.T."/>
            <person name="Hug L.A."/>
            <person name="Sharon I."/>
            <person name="Castelle C.J."/>
            <person name="Probst A.J."/>
            <person name="Thomas B.C."/>
            <person name="Singh A."/>
            <person name="Wilkins M.J."/>
            <person name="Karaoz U."/>
            <person name="Brodie E.L."/>
            <person name="Williams K.H."/>
            <person name="Hubbard S.S."/>
            <person name="Banfield J.F."/>
        </authorList>
    </citation>
    <scope>NUCLEOTIDE SEQUENCE [LARGE SCALE GENOMIC DNA]</scope>
</reference>
<protein>
    <recommendedName>
        <fullName evidence="10">UDP-N-acetylglucosamine--N-acetylmuramyl-(pentapeptide) pyrophosphoryl-undecaprenol N-acetylglucosamine transferase</fullName>
        <ecNumber evidence="10">2.4.1.227</ecNumber>
    </recommendedName>
    <alternativeName>
        <fullName evidence="10">Undecaprenyl-PP-MurNAc-pentapeptide-UDPGlcNAc GlcNAc transferase</fullName>
    </alternativeName>
</protein>
<organism evidence="14 15">
    <name type="scientific">Candidatus Daviesbacteria bacterium RIFCSPHIGHO2_02_FULL_39_12</name>
    <dbReference type="NCBI Taxonomy" id="1797770"/>
    <lineage>
        <taxon>Bacteria</taxon>
        <taxon>Candidatus Daviesiibacteriota</taxon>
    </lineage>
</organism>
<keyword evidence="4 10" id="KW-0808">Transferase</keyword>
<feature type="domain" description="Glycosyl transferase family 28 C-terminal" evidence="13">
    <location>
        <begin position="194"/>
        <end position="358"/>
    </location>
</feature>
<keyword evidence="11" id="KW-0812">Transmembrane</keyword>
<keyword evidence="1 10" id="KW-1003">Cell membrane</keyword>
<evidence type="ECO:0000256" key="7">
    <source>
        <dbReference type="ARBA" id="ARBA00023136"/>
    </source>
</evidence>
<keyword evidence="7 10" id="KW-0472">Membrane</keyword>
<evidence type="ECO:0000256" key="3">
    <source>
        <dbReference type="ARBA" id="ARBA00022676"/>
    </source>
</evidence>
<dbReference type="PANTHER" id="PTHR21015">
    <property type="entry name" value="UDP-N-ACETYLGLUCOSAMINE--N-ACETYLMURAMYL-(PENTAPEPTIDE) PYROPHOSPHORYL-UNDECAPRENOL N-ACETYLGLUCOSAMINE TRANSFERASE 1"/>
    <property type="match status" value="1"/>
</dbReference>
<dbReference type="EMBL" id="MFCX01000015">
    <property type="protein sequence ID" value="OGE26169.1"/>
    <property type="molecule type" value="Genomic_DNA"/>
</dbReference>
<dbReference type="InterPro" id="IPR007235">
    <property type="entry name" value="Glyco_trans_28_C"/>
</dbReference>
<accession>A0A1F5JC44</accession>
<dbReference type="HAMAP" id="MF_00033">
    <property type="entry name" value="MurG"/>
    <property type="match status" value="1"/>
</dbReference>
<comment type="similarity">
    <text evidence="10">Belongs to the glycosyltransferase 28 family. MurG subfamily.</text>
</comment>
<evidence type="ECO:0000256" key="10">
    <source>
        <dbReference type="HAMAP-Rule" id="MF_00033"/>
    </source>
</evidence>
<dbReference type="GO" id="GO:0071555">
    <property type="term" value="P:cell wall organization"/>
    <property type="evidence" value="ECO:0007669"/>
    <property type="project" value="UniProtKB-KW"/>
</dbReference>
<comment type="function">
    <text evidence="10">Cell wall formation. Catalyzes the transfer of a GlcNAc subunit on undecaprenyl-pyrophosphoryl-MurNAc-pentapeptide (lipid intermediate I) to form undecaprenyl-pyrophosphoryl-MurNAc-(pentapeptide)GlcNAc (lipid intermediate II).</text>
</comment>
<dbReference type="CDD" id="cd03785">
    <property type="entry name" value="GT28_MurG"/>
    <property type="match status" value="1"/>
</dbReference>
<dbReference type="GO" id="GO:0005975">
    <property type="term" value="P:carbohydrate metabolic process"/>
    <property type="evidence" value="ECO:0007669"/>
    <property type="project" value="InterPro"/>
</dbReference>
<gene>
    <name evidence="10" type="primary">murG</name>
    <name evidence="14" type="ORF">A3C26_01445</name>
</gene>
<dbReference type="GO" id="GO:0051301">
    <property type="term" value="P:cell division"/>
    <property type="evidence" value="ECO:0007669"/>
    <property type="project" value="UniProtKB-KW"/>
</dbReference>
<feature type="transmembrane region" description="Helical" evidence="11">
    <location>
        <begin position="99"/>
        <end position="118"/>
    </location>
</feature>
<dbReference type="SUPFAM" id="SSF53756">
    <property type="entry name" value="UDP-Glycosyltransferase/glycogen phosphorylase"/>
    <property type="match status" value="1"/>
</dbReference>
<evidence type="ECO:0000256" key="4">
    <source>
        <dbReference type="ARBA" id="ARBA00022679"/>
    </source>
</evidence>
<evidence type="ECO:0000313" key="14">
    <source>
        <dbReference type="EMBL" id="OGE26169.1"/>
    </source>
</evidence>
<evidence type="ECO:0000313" key="15">
    <source>
        <dbReference type="Proteomes" id="UP000177042"/>
    </source>
</evidence>
<dbReference type="Proteomes" id="UP000177042">
    <property type="component" value="Unassembled WGS sequence"/>
</dbReference>
<evidence type="ECO:0000259" key="12">
    <source>
        <dbReference type="Pfam" id="PF03033"/>
    </source>
</evidence>
<evidence type="ECO:0000259" key="13">
    <source>
        <dbReference type="Pfam" id="PF04101"/>
    </source>
</evidence>
<dbReference type="GO" id="GO:0009252">
    <property type="term" value="P:peptidoglycan biosynthetic process"/>
    <property type="evidence" value="ECO:0007669"/>
    <property type="project" value="UniProtKB-UniRule"/>
</dbReference>
<dbReference type="Gene3D" id="3.40.50.2000">
    <property type="entry name" value="Glycogen Phosphorylase B"/>
    <property type="match status" value="2"/>
</dbReference>
<dbReference type="PANTHER" id="PTHR21015:SF22">
    <property type="entry name" value="GLYCOSYLTRANSFERASE"/>
    <property type="match status" value="1"/>
</dbReference>